<dbReference type="PANTHER" id="PTHR41542">
    <property type="entry name" value="BLL5807 PROTEIN"/>
    <property type="match status" value="1"/>
</dbReference>
<protein>
    <submittedName>
        <fullName evidence="3">Tim44 domain-containing protein</fullName>
    </submittedName>
</protein>
<keyword evidence="1" id="KW-0812">Transmembrane</keyword>
<reference evidence="3 4" key="1">
    <citation type="submission" date="2021-03" db="EMBL/GenBank/DDBJ databases">
        <title>The complete genome sequence of Acetobacter sacchari TBRC 11175.</title>
        <authorList>
            <person name="Charoenyingcharoen P."/>
            <person name="Yukphan P."/>
        </authorList>
    </citation>
    <scope>NUCLEOTIDE SEQUENCE [LARGE SCALE GENOMIC DNA]</scope>
    <source>
        <strain evidence="3 4">TBRC 11175</strain>
    </source>
</reference>
<dbReference type="NCBIfam" id="NF033779">
    <property type="entry name" value="Tim44_TimA_adap"/>
    <property type="match status" value="1"/>
</dbReference>
<organism evidence="3 4">
    <name type="scientific">Acetobacter sacchari</name>
    <dbReference type="NCBI Taxonomy" id="2661687"/>
    <lineage>
        <taxon>Bacteria</taxon>
        <taxon>Pseudomonadati</taxon>
        <taxon>Pseudomonadota</taxon>
        <taxon>Alphaproteobacteria</taxon>
        <taxon>Acetobacterales</taxon>
        <taxon>Acetobacteraceae</taxon>
        <taxon>Acetobacter</taxon>
    </lineage>
</organism>
<keyword evidence="1" id="KW-0472">Membrane</keyword>
<dbReference type="InterPro" id="IPR007379">
    <property type="entry name" value="Tim44-like_dom"/>
</dbReference>
<dbReference type="RefSeq" id="WP_207879447.1">
    <property type="nucleotide sequence ID" value="NZ_JAFVMF010000003.1"/>
</dbReference>
<evidence type="ECO:0000313" key="3">
    <source>
        <dbReference type="EMBL" id="MBO1358884.1"/>
    </source>
</evidence>
<name>A0ABS3LSJ9_9PROT</name>
<dbReference type="Pfam" id="PF04280">
    <property type="entry name" value="Tim44"/>
    <property type="match status" value="1"/>
</dbReference>
<gene>
    <name evidence="3" type="ORF">J2D73_03595</name>
</gene>
<proteinExistence type="predicted"/>
<accession>A0ABS3LSJ9</accession>
<sequence>MDFSLGHFPVDIVLFALIAAFLALRLRSVLGKKAGLQAAPMAPPMAREPVGPIIEGRPEQSPTPKFDIPASGTRVGQILAAVAEKDRGFTAQQFLTGVEGAFRQVVTAFAAGDRAVLRERLTPEAFTAFDAAITAREAAGQTQRSEIRGINSIAIEDVRMADIAAGTAVSIDARVVSDQISLTVDSNGQPVHGTESVTEFSDLWTFERLLNAGSSWRLSAARSA</sequence>
<evidence type="ECO:0000313" key="4">
    <source>
        <dbReference type="Proteomes" id="UP000664771"/>
    </source>
</evidence>
<evidence type="ECO:0000256" key="1">
    <source>
        <dbReference type="SAM" id="Phobius"/>
    </source>
</evidence>
<dbReference type="InterPro" id="IPR032710">
    <property type="entry name" value="NTF2-like_dom_sf"/>
</dbReference>
<comment type="caution">
    <text evidence="3">The sequence shown here is derived from an EMBL/GenBank/DDBJ whole genome shotgun (WGS) entry which is preliminary data.</text>
</comment>
<dbReference type="SUPFAM" id="SSF54427">
    <property type="entry name" value="NTF2-like"/>
    <property type="match status" value="1"/>
</dbReference>
<keyword evidence="1" id="KW-1133">Transmembrane helix</keyword>
<dbReference type="EMBL" id="JAFVMF010000003">
    <property type="protein sequence ID" value="MBO1358884.1"/>
    <property type="molecule type" value="Genomic_DNA"/>
</dbReference>
<dbReference type="PANTHER" id="PTHR41542:SF1">
    <property type="entry name" value="BLL5807 PROTEIN"/>
    <property type="match status" value="1"/>
</dbReference>
<dbReference type="Proteomes" id="UP000664771">
    <property type="component" value="Unassembled WGS sequence"/>
</dbReference>
<feature type="transmembrane region" description="Helical" evidence="1">
    <location>
        <begin position="6"/>
        <end position="24"/>
    </location>
</feature>
<dbReference type="Gene3D" id="3.10.450.240">
    <property type="match status" value="1"/>
</dbReference>
<keyword evidence="4" id="KW-1185">Reference proteome</keyword>
<dbReference type="SMART" id="SM00978">
    <property type="entry name" value="Tim44"/>
    <property type="match status" value="1"/>
</dbReference>
<evidence type="ECO:0000259" key="2">
    <source>
        <dbReference type="SMART" id="SM00978"/>
    </source>
</evidence>
<feature type="domain" description="Tim44-like" evidence="2">
    <location>
        <begin position="75"/>
        <end position="223"/>
    </location>
</feature>